<dbReference type="AlphaFoldDB" id="A0A5N5WFM9"/>
<sequence>MPDKDDQRVLSRTIQLLADEKRPKPTKAPVPVLVLPVMTRSSSLPKVPKESTRQSEYSFEGDNGYLHTNPYARGSFKEYTAHL</sequence>
<evidence type="ECO:0000313" key="2">
    <source>
        <dbReference type="EMBL" id="KAB8067016.1"/>
    </source>
</evidence>
<protein>
    <submittedName>
        <fullName evidence="2">Uncharacterized protein</fullName>
    </submittedName>
</protein>
<name>A0A5N5WFM9_9EURO</name>
<proteinExistence type="predicted"/>
<evidence type="ECO:0000256" key="1">
    <source>
        <dbReference type="SAM" id="MobiDB-lite"/>
    </source>
</evidence>
<keyword evidence="3" id="KW-1185">Reference proteome</keyword>
<accession>A0A5N5WFM9</accession>
<reference evidence="2 3" key="1">
    <citation type="submission" date="2019-04" db="EMBL/GenBank/DDBJ databases">
        <title>Friends and foes A comparative genomics study of 23 Aspergillus species from section Flavi.</title>
        <authorList>
            <consortium name="DOE Joint Genome Institute"/>
            <person name="Kjaerbolling I."/>
            <person name="Vesth T."/>
            <person name="Frisvad J.C."/>
            <person name="Nybo J.L."/>
            <person name="Theobald S."/>
            <person name="Kildgaard S."/>
            <person name="Isbrandt T."/>
            <person name="Kuo A."/>
            <person name="Sato A."/>
            <person name="Lyhne E.K."/>
            <person name="Kogle M.E."/>
            <person name="Wiebenga A."/>
            <person name="Kun R.S."/>
            <person name="Lubbers R.J."/>
            <person name="Makela M.R."/>
            <person name="Barry K."/>
            <person name="Chovatia M."/>
            <person name="Clum A."/>
            <person name="Daum C."/>
            <person name="Haridas S."/>
            <person name="He G."/>
            <person name="LaButti K."/>
            <person name="Lipzen A."/>
            <person name="Mondo S."/>
            <person name="Riley R."/>
            <person name="Salamov A."/>
            <person name="Simmons B.A."/>
            <person name="Magnuson J.K."/>
            <person name="Henrissat B."/>
            <person name="Mortensen U.H."/>
            <person name="Larsen T.O."/>
            <person name="Devries R.P."/>
            <person name="Grigoriev I.V."/>
            <person name="Machida M."/>
            <person name="Baker S.E."/>
            <person name="Andersen M.R."/>
        </authorList>
    </citation>
    <scope>NUCLEOTIDE SEQUENCE [LARGE SCALE GENOMIC DNA]</scope>
    <source>
        <strain evidence="2 3">CBS 151.66</strain>
    </source>
</reference>
<dbReference type="EMBL" id="ML732758">
    <property type="protein sequence ID" value="KAB8067016.1"/>
    <property type="molecule type" value="Genomic_DNA"/>
</dbReference>
<organism evidence="2 3">
    <name type="scientific">Aspergillus leporis</name>
    <dbReference type="NCBI Taxonomy" id="41062"/>
    <lineage>
        <taxon>Eukaryota</taxon>
        <taxon>Fungi</taxon>
        <taxon>Dikarya</taxon>
        <taxon>Ascomycota</taxon>
        <taxon>Pezizomycotina</taxon>
        <taxon>Eurotiomycetes</taxon>
        <taxon>Eurotiomycetidae</taxon>
        <taxon>Eurotiales</taxon>
        <taxon>Aspergillaceae</taxon>
        <taxon>Aspergillus</taxon>
        <taxon>Aspergillus subgen. Circumdati</taxon>
    </lineage>
</organism>
<evidence type="ECO:0000313" key="3">
    <source>
        <dbReference type="Proteomes" id="UP000326565"/>
    </source>
</evidence>
<gene>
    <name evidence="2" type="ORF">BDV29DRAFT_163982</name>
</gene>
<feature type="region of interest" description="Disordered" evidence="1">
    <location>
        <begin position="43"/>
        <end position="63"/>
    </location>
</feature>
<dbReference type="Proteomes" id="UP000326565">
    <property type="component" value="Unassembled WGS sequence"/>
</dbReference>